<dbReference type="SUPFAM" id="SSF141130">
    <property type="entry name" value="Acetamidase/Formamidase-like"/>
    <property type="match status" value="1"/>
</dbReference>
<organism evidence="1 2">
    <name type="scientific">Phocicoccus pinnipedialis</name>
    <dbReference type="NCBI Taxonomy" id="110845"/>
    <lineage>
        <taxon>Bacteria</taxon>
        <taxon>Bacillati</taxon>
        <taxon>Bacillota</taxon>
        <taxon>Bacilli</taxon>
        <taxon>Bacillales</taxon>
        <taxon>Salinicoccaceae</taxon>
        <taxon>Phocicoccus</taxon>
    </lineage>
</organism>
<evidence type="ECO:0000313" key="2">
    <source>
        <dbReference type="Proteomes" id="UP000588186"/>
    </source>
</evidence>
<dbReference type="EMBL" id="CAJEWB010000004">
    <property type="protein sequence ID" value="CAD2072086.1"/>
    <property type="molecule type" value="Genomic_DNA"/>
</dbReference>
<proteinExistence type="predicted"/>
<dbReference type="RefSeq" id="WP_186076200.1">
    <property type="nucleotide sequence ID" value="NZ_CAJEWB010000004.1"/>
</dbReference>
<name>A0A6V7R430_9BACL</name>
<dbReference type="Gene3D" id="2.40.10.120">
    <property type="match status" value="1"/>
</dbReference>
<gene>
    <name evidence="1" type="ORF">JEOPIN946_00284</name>
</gene>
<reference evidence="1 2" key="1">
    <citation type="submission" date="2020-07" db="EMBL/GenBank/DDBJ databases">
        <authorList>
            <person name="Criscuolo A."/>
        </authorList>
    </citation>
    <scope>NUCLEOTIDE SEQUENCE [LARGE SCALE GENOMIC DNA]</scope>
    <source>
        <strain evidence="1">CIP107946</strain>
    </source>
</reference>
<dbReference type="PANTHER" id="PTHR31891">
    <property type="entry name" value="FORMAMIDASE C869.04-RELATED"/>
    <property type="match status" value="1"/>
</dbReference>
<dbReference type="Gene3D" id="3.10.28.20">
    <property type="entry name" value="Acetamidase/Formamidase-like domains"/>
    <property type="match status" value="1"/>
</dbReference>
<sequence length="302" mass="33162">MTKHISKENYFYSMSKDNEPKLSINIGDTVEIETHDCFTGQIIDEDIKNFNGLDWEAINPATGPIYVDGIKKGDVLKVTINNIDVSDSGVMITGPNMGVMGKHLKQTTVRLFDVNKDKNTVDFKGLEVPMNKMIGVIGVAPESDAMNNGTPDTHGGNMDSVKVTEGAILYLPVFVDGALFGLGDLHAAMGDGEVSVSGLEVSGSVNVTIEKAENVCTHHPFLIDADGAYMFVSDKDLNHAVNQSVIEMIHLLEDKVPMTKEELTMLMSLIGQTEINQVVDPKKTARFKVPMYFLEKYNIQFN</sequence>
<dbReference type="AlphaFoldDB" id="A0A6V7R430"/>
<evidence type="ECO:0000313" key="1">
    <source>
        <dbReference type="EMBL" id="CAD2072086.1"/>
    </source>
</evidence>
<dbReference type="Gene3D" id="2.60.120.580">
    <property type="entry name" value="Acetamidase/Formamidase-like domains"/>
    <property type="match status" value="1"/>
</dbReference>
<comment type="caution">
    <text evidence="1">The sequence shown here is derived from an EMBL/GenBank/DDBJ whole genome shotgun (WGS) entry which is preliminary data.</text>
</comment>
<dbReference type="InterPro" id="IPR004304">
    <property type="entry name" value="FmdA_AmdA"/>
</dbReference>
<dbReference type="GO" id="GO:0016811">
    <property type="term" value="F:hydrolase activity, acting on carbon-nitrogen (but not peptide) bonds, in linear amides"/>
    <property type="evidence" value="ECO:0007669"/>
    <property type="project" value="InterPro"/>
</dbReference>
<keyword evidence="2" id="KW-1185">Reference proteome</keyword>
<accession>A0A6V7R430</accession>
<protein>
    <submittedName>
        <fullName evidence="1">Acetamidase/Formamidase family protein</fullName>
    </submittedName>
</protein>
<dbReference type="Proteomes" id="UP000588186">
    <property type="component" value="Unassembled WGS sequence"/>
</dbReference>
<dbReference type="Pfam" id="PF03069">
    <property type="entry name" value="FmdA_AmdA"/>
    <property type="match status" value="2"/>
</dbReference>
<dbReference type="PANTHER" id="PTHR31891:SF1">
    <property type="entry name" value="FORMAMIDASE C869.04-RELATED"/>
    <property type="match status" value="1"/>
</dbReference>